<dbReference type="InterPro" id="IPR011050">
    <property type="entry name" value="Pectin_lyase_fold/virulence"/>
</dbReference>
<sequence length="1575" mass="167596">MQGDFSVLNFDPHQHEHGVNPPSLGPLRNLSGVLHQQGRVNTDADLTEGELLELGWNGQAGRDIIGAGVCAVPASEPQGFKVESAQVNDGQVQVMLRPGRAWADGILTRLAGETPDPLASVARLATYFGPPLATPTPTPDQIADGTRDAVILEVSEEALHGFQYPHRLIEPALGGPDTAERAFVNFRIRLLRLAEGEDCATIIGKLRDDPSAKGRLSVSLVPVVALVGDCPVVGGGGYTGFEHCLYRIEIADVPAGAPVRFKWSQFNGGLVGRGRFDSTTDPDRVLIDAGRAAIVNSGLTEFYLEALQYDELIGAWTVVYGSVATLNTDHDLELASPASFGALPSTTDSVFFRLWNGIADVADFPDVGAPAHLRDGIQLAFDAAGAGNYRPGDYWTFSVRAGEITNPEVLIDNVPPTGIVYHRVPLAEINWTGRRNTEIDGTIEDCRKRFRPLTNQKLCCTFLIGDGVSSFGDFNSLEEAAMHLPAAGGELCLLPGLHRANLRLEGRRNVKIHGCRWRSMVLPRTETRSQPLLHFVDCAGIEVCDLDLVSYDAIAVRIDGSSEDGCRDLSLHDNRMIARTNTIRATHAAGLKISENRLHLLDTVDGRATLSISADDVLVERNTLVLLPFIDQTPEEPDVPDDDPTRDPADPCARPDILYLHPLLVLNYAFTVWAVLIAQLLPLQPYRAIGGIHVRAGSERVRILENTVVGGSGNGITLGGDLDPVDAPPSPETPTILAAANVNTPPPANVNVTSNGQFLALVQDEQGKPLSGVDVYLEDTTVATDRSDAQGMASIKTAPGVYTLDVSPQYRVLRITEARDEGVLVNAVTLAARATSQVRGFLHQISIEANDISMMGLSGIGFAPRNGSDLKGQTRAIPGNDPKAALLAYLDAALLNLALTPLLRATDPVRDLEIRNNRLHHNLRNPFTDALLANAQFIGRGGVSLAIVEAARISGNHIHENGPRAVDPVCGVFVGYGDNLEVTDNVLAGNGATTTGFEDNRNAGIRGGIYVRFAGALTAHLSTSSGRHAALRVHDNRIDQPAGRALTAFAFGPVSVANNHFNSEFSGLFGFLDTAVGGVLILNLGGIHRLLARVYGAYLAFEPKALSTGRFSTLAERALPGGETLFDDNYVRLGLSNRSITSQLLLAVDDLGYASNTSAVYRADPFFANAVLMADTVRATASRLREDVSRTISLLTTGMRMNMTALNQADHCIVARPSAGASPLPTVDQPNQVLDAALCSRLFASPSSIGQFLATVLAANADQLGGTLSNNAFTSAELATLSQQTTARAITHINATQVAITKVYQAEAMRMTTKHGAEFAASAALSTQGQAGAETSRLLATSAETLAVHVPEVPESGSTFSGRVINDRGQGLADYSVVLLRSNGSQVETVGRTDATGAFSASYNSTQTVRLGKEGELIACVTDLAGKEVLRDKTALRFSAGATLQATLVVPVRVVPKSVPVNGTVIYGAAAEATPTAPAPAPKPATEPAPQPAMRTPLDKLDLDDVTRKQLAAGGIQDVEGIVETNPKTLIRIVGSAEQAEKLTEMAKQVLGQKPPPKPTRTTRLTTKKATPKKQ</sequence>
<feature type="region of interest" description="Disordered" evidence="1">
    <location>
        <begin position="1"/>
        <end position="23"/>
    </location>
</feature>
<dbReference type="InterPro" id="IPR012334">
    <property type="entry name" value="Pectin_lyas_fold"/>
</dbReference>
<dbReference type="EMBL" id="JAGTIS010000013">
    <property type="protein sequence ID" value="MBT8768517.1"/>
    <property type="molecule type" value="Genomic_DNA"/>
</dbReference>
<comment type="caution">
    <text evidence="2">The sequence shown here is derived from an EMBL/GenBank/DDBJ whole genome shotgun (WGS) entry which is preliminary data.</text>
</comment>
<evidence type="ECO:0008006" key="4">
    <source>
        <dbReference type="Google" id="ProtNLM"/>
    </source>
</evidence>
<feature type="compositionally biased region" description="Basic residues" evidence="1">
    <location>
        <begin position="1566"/>
        <end position="1575"/>
    </location>
</feature>
<organism evidence="2 3">
    <name type="scientific">Metapseudomonas boanensis</name>
    <dbReference type="NCBI Taxonomy" id="2822138"/>
    <lineage>
        <taxon>Bacteria</taxon>
        <taxon>Pseudomonadati</taxon>
        <taxon>Pseudomonadota</taxon>
        <taxon>Gammaproteobacteria</taxon>
        <taxon>Pseudomonadales</taxon>
        <taxon>Pseudomonadaceae</taxon>
        <taxon>Metapseudomonas</taxon>
    </lineage>
</organism>
<feature type="region of interest" description="Disordered" evidence="1">
    <location>
        <begin position="1547"/>
        <end position="1575"/>
    </location>
</feature>
<gene>
    <name evidence="2" type="ORF">J7302_20620</name>
</gene>
<protein>
    <recommendedName>
        <fullName evidence="4">Right handed beta helix domain-containing protein</fullName>
    </recommendedName>
</protein>
<dbReference type="SMART" id="SM00710">
    <property type="entry name" value="PbH1"/>
    <property type="match status" value="4"/>
</dbReference>
<evidence type="ECO:0000313" key="2">
    <source>
        <dbReference type="EMBL" id="MBT8768517.1"/>
    </source>
</evidence>
<reference evidence="2 3" key="1">
    <citation type="submission" date="2021-04" db="EMBL/GenBank/DDBJ databases">
        <title>Pseudomonas boanensis sp. nov., a bacterium isolated from river water used for household purposes in Boane District, Mozambique.</title>
        <authorList>
            <person name="Nicklasson M."/>
            <person name="Martin-Rodriguez A.J."/>
            <person name="Thorell K."/>
            <person name="Neves L."/>
            <person name="Mussagy A."/>
            <person name="Rydberg H.A."/>
            <person name="Hernroth B."/>
            <person name="Svensson-Stadler L."/>
            <person name="Sjoling A."/>
        </authorList>
    </citation>
    <scope>NUCLEOTIDE SEQUENCE [LARGE SCALE GENOMIC DNA]</scope>
    <source>
        <strain evidence="2 3">DB1</strain>
    </source>
</reference>
<dbReference type="RefSeq" id="WP_215378939.1">
    <property type="nucleotide sequence ID" value="NZ_JAGTIS010000013.1"/>
</dbReference>
<accession>A0ABS5XLE2</accession>
<dbReference type="Gene3D" id="2.160.20.10">
    <property type="entry name" value="Single-stranded right-handed beta-helix, Pectin lyase-like"/>
    <property type="match status" value="1"/>
</dbReference>
<proteinExistence type="predicted"/>
<evidence type="ECO:0000256" key="1">
    <source>
        <dbReference type="SAM" id="MobiDB-lite"/>
    </source>
</evidence>
<dbReference type="InterPro" id="IPR006626">
    <property type="entry name" value="PbH1"/>
</dbReference>
<dbReference type="Proteomes" id="UP001519667">
    <property type="component" value="Unassembled WGS sequence"/>
</dbReference>
<evidence type="ECO:0000313" key="3">
    <source>
        <dbReference type="Proteomes" id="UP001519667"/>
    </source>
</evidence>
<keyword evidence="3" id="KW-1185">Reference proteome</keyword>
<feature type="compositionally biased region" description="Pro residues" evidence="1">
    <location>
        <begin position="1477"/>
        <end position="1491"/>
    </location>
</feature>
<dbReference type="SUPFAM" id="SSF51126">
    <property type="entry name" value="Pectin lyase-like"/>
    <property type="match status" value="1"/>
</dbReference>
<feature type="region of interest" description="Disordered" evidence="1">
    <location>
        <begin position="1474"/>
        <end position="1497"/>
    </location>
</feature>
<name>A0ABS5XLE2_9GAMM</name>